<evidence type="ECO:0000256" key="9">
    <source>
        <dbReference type="SAM" id="Phobius"/>
    </source>
</evidence>
<comment type="subcellular location">
    <subcellularLocation>
        <location evidence="1">Membrane</location>
        <topology evidence="1">Multi-pass membrane protein</topology>
    </subcellularLocation>
</comment>
<evidence type="ECO:0000313" key="12">
    <source>
        <dbReference type="Proteomes" id="UP001165065"/>
    </source>
</evidence>
<evidence type="ECO:0000259" key="10">
    <source>
        <dbReference type="PROSITE" id="PS50042"/>
    </source>
</evidence>
<keyword evidence="7" id="KW-1071">Ligand-gated ion channel</keyword>
<feature type="domain" description="Cyclic nucleotide-binding" evidence="10">
    <location>
        <begin position="825"/>
        <end position="907"/>
    </location>
</feature>
<dbReference type="InterPro" id="IPR050866">
    <property type="entry name" value="CNG_cation_channel"/>
</dbReference>
<dbReference type="Gene3D" id="1.10.287.630">
    <property type="entry name" value="Helix hairpin bin"/>
    <property type="match status" value="1"/>
</dbReference>
<evidence type="ECO:0000256" key="5">
    <source>
        <dbReference type="ARBA" id="ARBA00023065"/>
    </source>
</evidence>
<keyword evidence="12" id="KW-1185">Reference proteome</keyword>
<gene>
    <name evidence="11" type="ORF">TrCOL_g8463</name>
</gene>
<dbReference type="PANTHER" id="PTHR45638">
    <property type="entry name" value="CYCLIC NUCLEOTIDE-GATED CATION CHANNEL SUBUNIT A"/>
    <property type="match status" value="1"/>
</dbReference>
<dbReference type="GO" id="GO:0044877">
    <property type="term" value="F:protein-containing complex binding"/>
    <property type="evidence" value="ECO:0007669"/>
    <property type="project" value="TreeGrafter"/>
</dbReference>
<accession>A0A9W7L3Q8</accession>
<keyword evidence="7" id="KW-0407">Ion channel</keyword>
<feature type="region of interest" description="Disordered" evidence="8">
    <location>
        <begin position="1"/>
        <end position="142"/>
    </location>
</feature>
<dbReference type="OrthoDB" id="421226at2759"/>
<protein>
    <recommendedName>
        <fullName evidence="10">Cyclic nucleotide-binding domain-containing protein</fullName>
    </recommendedName>
</protein>
<evidence type="ECO:0000256" key="8">
    <source>
        <dbReference type="SAM" id="MobiDB-lite"/>
    </source>
</evidence>
<dbReference type="PANTHER" id="PTHR45638:SF11">
    <property type="entry name" value="CYCLIC NUCLEOTIDE-GATED CATION CHANNEL SUBUNIT A"/>
    <property type="match status" value="1"/>
</dbReference>
<feature type="transmembrane region" description="Helical" evidence="9">
    <location>
        <begin position="558"/>
        <end position="579"/>
    </location>
</feature>
<reference evidence="12" key="1">
    <citation type="journal article" date="2023" name="Commun. Biol.">
        <title>Genome analysis of Parmales, the sister group of diatoms, reveals the evolutionary specialization of diatoms from phago-mixotrophs to photoautotrophs.</title>
        <authorList>
            <person name="Ban H."/>
            <person name="Sato S."/>
            <person name="Yoshikawa S."/>
            <person name="Yamada K."/>
            <person name="Nakamura Y."/>
            <person name="Ichinomiya M."/>
            <person name="Sato N."/>
            <person name="Blanc-Mathieu R."/>
            <person name="Endo H."/>
            <person name="Kuwata A."/>
            <person name="Ogata H."/>
        </authorList>
    </citation>
    <scope>NUCLEOTIDE SEQUENCE [LARGE SCALE GENOMIC DNA]</scope>
</reference>
<dbReference type="CDD" id="cd00038">
    <property type="entry name" value="CAP_ED"/>
    <property type="match status" value="1"/>
</dbReference>
<evidence type="ECO:0000256" key="7">
    <source>
        <dbReference type="ARBA" id="ARBA00023286"/>
    </source>
</evidence>
<feature type="transmembrane region" description="Helical" evidence="9">
    <location>
        <begin position="421"/>
        <end position="443"/>
    </location>
</feature>
<dbReference type="SMART" id="SM00100">
    <property type="entry name" value="cNMP"/>
    <property type="match status" value="1"/>
</dbReference>
<dbReference type="InterPro" id="IPR005821">
    <property type="entry name" value="Ion_trans_dom"/>
</dbReference>
<keyword evidence="5" id="KW-0406">Ion transport</keyword>
<feature type="compositionally biased region" description="Basic and acidic residues" evidence="8">
    <location>
        <begin position="203"/>
        <end position="216"/>
    </location>
</feature>
<evidence type="ECO:0000256" key="4">
    <source>
        <dbReference type="ARBA" id="ARBA00022989"/>
    </source>
</evidence>
<dbReference type="Gene3D" id="1.10.287.70">
    <property type="match status" value="1"/>
</dbReference>
<feature type="compositionally biased region" description="Polar residues" evidence="8">
    <location>
        <begin position="1001"/>
        <end position="1010"/>
    </location>
</feature>
<proteinExistence type="predicted"/>
<feature type="transmembrane region" description="Helical" evidence="9">
    <location>
        <begin position="506"/>
        <end position="526"/>
    </location>
</feature>
<evidence type="ECO:0000256" key="6">
    <source>
        <dbReference type="ARBA" id="ARBA00023136"/>
    </source>
</evidence>
<dbReference type="SUPFAM" id="SSF51206">
    <property type="entry name" value="cAMP-binding domain-like"/>
    <property type="match status" value="1"/>
</dbReference>
<dbReference type="EMBL" id="BRYA01000685">
    <property type="protein sequence ID" value="GMI29635.1"/>
    <property type="molecule type" value="Genomic_DNA"/>
</dbReference>
<dbReference type="PROSITE" id="PS50042">
    <property type="entry name" value="CNMP_BINDING_3"/>
    <property type="match status" value="1"/>
</dbReference>
<dbReference type="GO" id="GO:0005221">
    <property type="term" value="F:intracellularly cyclic nucleotide-activated monoatomic cation channel activity"/>
    <property type="evidence" value="ECO:0007669"/>
    <property type="project" value="InterPro"/>
</dbReference>
<feature type="region of interest" description="Disordered" evidence="8">
    <location>
        <begin position="197"/>
        <end position="224"/>
    </location>
</feature>
<feature type="compositionally biased region" description="Basic and acidic residues" evidence="8">
    <location>
        <begin position="131"/>
        <end position="142"/>
    </location>
</feature>
<feature type="transmembrane region" description="Helical" evidence="9">
    <location>
        <begin position="653"/>
        <end position="668"/>
    </location>
</feature>
<sequence length="1061" mass="120634">MDPSDSDSTPDGEDYALENQVPMSSVQFMEMLKADATSPKHPILTHADTPHPFSPPFSREPEDSSLLVSNPPSPFNVGATAATSTRPPRSILNDRQKLNPARETGASSSSKKDKGHPSPFKKLAINAIRPESSEKGYESDGSVHYDLNDLVFTPSPLKNGPSLEEKKKSVAFEQHEGEDDDEIETKFSENEFVSEMTSQATITKDKSENKLNRTESPEVTSFTYEPPTHAKNAWGSLRILSLLMKPFKDSAKAMVKDRTISDASSNISDIDENESPNATGGTKVKHLFTTVGTKIANAQHKIRRDSLVDVAKKASQKHQEILEFEELQNSVGQFRNPMFETRFGINNSSTRMTSGIYKAKARTRRTSITPSDVVDITKEMSLDKNSNIMTKQISIKPHRHEKPANLTEWVLDSDSKTYQRFYLFLLFLIVTEACVLPFQFVFYEKGGNEDAPYAYKIYHLLVTLCYVLDLYISFHLTYVDKKSGVIVDLSMIGQHYMNSNEFKIDAMSAIPFDLFGIFIGDIWWWTTYIKLFKSFRLLHLKKVKRLSDNQTVINMGRIMWVLVLFIVVMHIMACMWYQLSFYEEKHLDDNHSWMRYQLEGIIMAQSREGFGDGEEHGHKTITEFATLADYTCTSLDSNKGISLVSTNECFTQFRQYLLSLYAVMMILVQDGVDPTTEIECLFAIFFGMFGMVVGAVLVGQTADIIGNLHRSETRYRNKLDDVTEQLRNLEISGQTRRRVFEYLDFIWTVNKGLNRERILGELSDNLKCEVLVAVHGEVIKKIPFFDIDQIPELLVHVVQLLKSSYYLPGDVIVHEHEKTVDTSCMYFIVYGNVAAYHMREPNKILHLMSKGDFFGEIAYLARGARRTASICAASNSDVASLMFSDVDRLIHLFPEMKTRMESELKKHMAYTEEGRKYIKAATRMEKVQVGSILMHETRGEGIVIKIDNHKRRHVQYKNGDIHKYLPTSWHKIKLIKEGKGTLNENIWDMREPGIKEESSREGTTPVSSNAGEGGSAGPEKDMSGKVMSFAKKMLKKRRDRSKKWSKPSPFKAQKSNSSHTR</sequence>
<dbReference type="Proteomes" id="UP001165065">
    <property type="component" value="Unassembled WGS sequence"/>
</dbReference>
<keyword evidence="2" id="KW-0813">Transport</keyword>
<feature type="transmembrane region" description="Helical" evidence="9">
    <location>
        <begin position="455"/>
        <end position="474"/>
    </location>
</feature>
<feature type="transmembrane region" description="Helical" evidence="9">
    <location>
        <begin position="680"/>
        <end position="699"/>
    </location>
</feature>
<dbReference type="Gene3D" id="2.60.120.10">
    <property type="entry name" value="Jelly Rolls"/>
    <property type="match status" value="1"/>
</dbReference>
<evidence type="ECO:0000256" key="3">
    <source>
        <dbReference type="ARBA" id="ARBA00022692"/>
    </source>
</evidence>
<dbReference type="InterPro" id="IPR000595">
    <property type="entry name" value="cNMP-bd_dom"/>
</dbReference>
<keyword evidence="3 9" id="KW-0812">Transmembrane</keyword>
<organism evidence="11 12">
    <name type="scientific">Triparma columacea</name>
    <dbReference type="NCBI Taxonomy" id="722753"/>
    <lineage>
        <taxon>Eukaryota</taxon>
        <taxon>Sar</taxon>
        <taxon>Stramenopiles</taxon>
        <taxon>Ochrophyta</taxon>
        <taxon>Bolidophyceae</taxon>
        <taxon>Parmales</taxon>
        <taxon>Triparmaceae</taxon>
        <taxon>Triparma</taxon>
    </lineage>
</organism>
<feature type="compositionally biased region" description="Basic and acidic residues" evidence="8">
    <location>
        <begin position="991"/>
        <end position="1000"/>
    </location>
</feature>
<feature type="region of interest" description="Disordered" evidence="8">
    <location>
        <begin position="991"/>
        <end position="1061"/>
    </location>
</feature>
<feature type="compositionally biased region" description="Acidic residues" evidence="8">
    <location>
        <begin position="1"/>
        <end position="16"/>
    </location>
</feature>
<dbReference type="Pfam" id="PF00520">
    <property type="entry name" value="Ion_trans"/>
    <property type="match status" value="1"/>
</dbReference>
<keyword evidence="4 9" id="KW-1133">Transmembrane helix</keyword>
<evidence type="ECO:0000313" key="11">
    <source>
        <dbReference type="EMBL" id="GMI29635.1"/>
    </source>
</evidence>
<dbReference type="AlphaFoldDB" id="A0A9W7L3Q8"/>
<feature type="compositionally biased region" description="Basic residues" evidence="8">
    <location>
        <begin position="1032"/>
        <end position="1045"/>
    </location>
</feature>
<evidence type="ECO:0000256" key="2">
    <source>
        <dbReference type="ARBA" id="ARBA00022448"/>
    </source>
</evidence>
<dbReference type="InterPro" id="IPR014710">
    <property type="entry name" value="RmlC-like_jellyroll"/>
</dbReference>
<evidence type="ECO:0000256" key="1">
    <source>
        <dbReference type="ARBA" id="ARBA00004141"/>
    </source>
</evidence>
<dbReference type="Pfam" id="PF00027">
    <property type="entry name" value="cNMP_binding"/>
    <property type="match status" value="1"/>
</dbReference>
<dbReference type="InterPro" id="IPR018490">
    <property type="entry name" value="cNMP-bd_dom_sf"/>
</dbReference>
<comment type="caution">
    <text evidence="11">The sequence shown here is derived from an EMBL/GenBank/DDBJ whole genome shotgun (WGS) entry which is preliminary data.</text>
</comment>
<name>A0A9W7L3Q8_9STRA</name>
<keyword evidence="6 9" id="KW-0472">Membrane</keyword>
<dbReference type="SUPFAM" id="SSF81324">
    <property type="entry name" value="Voltage-gated potassium channels"/>
    <property type="match status" value="1"/>
</dbReference>